<dbReference type="GO" id="GO:0061631">
    <property type="term" value="F:ubiquitin conjugating enzyme activity"/>
    <property type="evidence" value="ECO:0000318"/>
    <property type="project" value="GO_Central"/>
</dbReference>
<proteinExistence type="predicted"/>
<dbReference type="EC" id="2.3.2.23" evidence="1"/>
<evidence type="ECO:0000256" key="6">
    <source>
        <dbReference type="SAM" id="MobiDB-lite"/>
    </source>
</evidence>
<evidence type="ECO:0000313" key="9">
    <source>
        <dbReference type="Proteomes" id="UP000030748"/>
    </source>
</evidence>
<dbReference type="PROSITE" id="PS50127">
    <property type="entry name" value="UBC_2"/>
    <property type="match status" value="1"/>
</dbReference>
<keyword evidence="2" id="KW-0808">Transferase</keyword>
<feature type="compositionally biased region" description="Low complexity" evidence="6">
    <location>
        <begin position="182"/>
        <end position="203"/>
    </location>
</feature>
<feature type="region of interest" description="Disordered" evidence="6">
    <location>
        <begin position="683"/>
        <end position="703"/>
    </location>
</feature>
<accession>A0A022RWR4</accession>
<dbReference type="AlphaFoldDB" id="A0A022RWR4"/>
<dbReference type="EMBL" id="KI630206">
    <property type="protein sequence ID" value="EYU44942.1"/>
    <property type="molecule type" value="Genomic_DNA"/>
</dbReference>
<sequence>MLPNIQKVIFHEMMDMNTAEDYEDVIFIDEKVDSSGKGKEVLSSYSTDGSVSLSDVEMSDDGIVDDPDSSIFNGEEEWIDKYYDDILYDEDDDKIMESHFDHMDIPPGVEAPVPWFPVHPQENSNFPTTNTLTGSNPQLNPTAIWPTSSSQEYPNSLHSADFFLPKPIKEATKSLVKGKTRSSSASLGYSSSKNQSTSSSSNLSSFYGHKSGFQYPNVPPYSHGMGSLPSVNINKSGYYQYPNLPSNVHGMGNFPSVYSNKGGHEYSNLPSNSHVIGNFPSVHGNKSGHQYADVPSNSHGLVAFPSVHGSKGASQYMPPNLHGMGTPSSDHSSKSGFTFSDVPPGMGTSLSAFEEWEKDTTGTSFPGFTAEYPFSPSAPHAAYVHKEGSPFVVDREKLDEILQKFERFEKFDTVEDYSDHYYGRYGYSGKQAPKGWAKSVQDEWKILEKNLPDMIFVRVYESRMDLLRAVIIGAEGTPYHDGLFFFDIFFPANYPDVPPLVHYHAGGLRINPNLYDCGKVCLSLLNTWPGQAPKETWVRGVSTILQVLVSIQGLILNTEPFYNEPGYEGLSGTPNGQKKSSEYNEQTFMHSLQTMVYTMRRPPKYFEDFVVGHFCKHARDILLSCQAYSGGAVVGSLVKGVVRNAERGEKSSKQFKYRVTGFITTMVNTFTQIGAKDCEEFLPSSQKKNKPAAASSRAVDVGN</sequence>
<reference evidence="8 9" key="1">
    <citation type="journal article" date="2013" name="Proc. Natl. Acad. Sci. U.S.A.">
        <title>Fine-scale variation in meiotic recombination in Mimulus inferred from population shotgun sequencing.</title>
        <authorList>
            <person name="Hellsten U."/>
            <person name="Wright K.M."/>
            <person name="Jenkins J."/>
            <person name="Shu S."/>
            <person name="Yuan Y."/>
            <person name="Wessler S.R."/>
            <person name="Schmutz J."/>
            <person name="Willis J.H."/>
            <person name="Rokhsar D.S."/>
        </authorList>
    </citation>
    <scope>NUCLEOTIDE SEQUENCE [LARGE SCALE GENOMIC DNA]</scope>
    <source>
        <strain evidence="9">cv. DUN x IM62</strain>
    </source>
</reference>
<keyword evidence="4" id="KW-0833">Ubl conjugation pathway</keyword>
<evidence type="ECO:0000256" key="4">
    <source>
        <dbReference type="ARBA" id="ARBA00022786"/>
    </source>
</evidence>
<dbReference type="GO" id="GO:0005524">
    <property type="term" value="F:ATP binding"/>
    <property type="evidence" value="ECO:0007669"/>
    <property type="project" value="UniProtKB-KW"/>
</dbReference>
<evidence type="ECO:0000256" key="5">
    <source>
        <dbReference type="ARBA" id="ARBA00022840"/>
    </source>
</evidence>
<keyword evidence="5" id="KW-0067">ATP-binding</keyword>
<dbReference type="SUPFAM" id="SSF54495">
    <property type="entry name" value="UBC-like"/>
    <property type="match status" value="1"/>
</dbReference>
<evidence type="ECO:0000313" key="8">
    <source>
        <dbReference type="EMBL" id="EYU44942.1"/>
    </source>
</evidence>
<dbReference type="InterPro" id="IPR016135">
    <property type="entry name" value="UBQ-conjugating_enzyme/RWD"/>
</dbReference>
<dbReference type="InterPro" id="IPR000608">
    <property type="entry name" value="UBC"/>
</dbReference>
<keyword evidence="9" id="KW-1185">Reference proteome</keyword>
<organism evidence="8 9">
    <name type="scientific">Erythranthe guttata</name>
    <name type="common">Yellow monkey flower</name>
    <name type="synonym">Mimulus guttatus</name>
    <dbReference type="NCBI Taxonomy" id="4155"/>
    <lineage>
        <taxon>Eukaryota</taxon>
        <taxon>Viridiplantae</taxon>
        <taxon>Streptophyta</taxon>
        <taxon>Embryophyta</taxon>
        <taxon>Tracheophyta</taxon>
        <taxon>Spermatophyta</taxon>
        <taxon>Magnoliopsida</taxon>
        <taxon>eudicotyledons</taxon>
        <taxon>Gunneridae</taxon>
        <taxon>Pentapetalae</taxon>
        <taxon>asterids</taxon>
        <taxon>lamiids</taxon>
        <taxon>Lamiales</taxon>
        <taxon>Phrymaceae</taxon>
        <taxon>Erythranthe</taxon>
    </lineage>
</organism>
<dbReference type="STRING" id="4155.A0A022RWR4"/>
<dbReference type="SMART" id="SM00212">
    <property type="entry name" value="UBCc"/>
    <property type="match status" value="1"/>
</dbReference>
<keyword evidence="3" id="KW-0547">Nucleotide-binding</keyword>
<evidence type="ECO:0000256" key="3">
    <source>
        <dbReference type="ARBA" id="ARBA00022741"/>
    </source>
</evidence>
<evidence type="ECO:0000256" key="1">
    <source>
        <dbReference type="ARBA" id="ARBA00012486"/>
    </source>
</evidence>
<evidence type="ECO:0000259" key="7">
    <source>
        <dbReference type="PROSITE" id="PS50127"/>
    </source>
</evidence>
<gene>
    <name evidence="8" type="ORF">MIMGU_mgv1a002188mg</name>
</gene>
<feature type="domain" description="UBC core" evidence="7">
    <location>
        <begin position="435"/>
        <end position="596"/>
    </location>
</feature>
<dbReference type="PANTHER" id="PTHR46116">
    <property type="entry name" value="(E3-INDEPENDENT) E2 UBIQUITIN-CONJUGATING ENZYME"/>
    <property type="match status" value="1"/>
</dbReference>
<dbReference type="Pfam" id="PF00179">
    <property type="entry name" value="UQ_con"/>
    <property type="match status" value="1"/>
</dbReference>
<protein>
    <recommendedName>
        <fullName evidence="1">E2 ubiquitin-conjugating enzyme</fullName>
        <ecNumber evidence="1">2.3.2.23</ecNumber>
    </recommendedName>
</protein>
<dbReference type="eggNOG" id="KOG0895">
    <property type="taxonomic scope" value="Eukaryota"/>
</dbReference>
<dbReference type="Gene3D" id="3.10.110.10">
    <property type="entry name" value="Ubiquitin Conjugating Enzyme"/>
    <property type="match status" value="1"/>
</dbReference>
<dbReference type="PANTHER" id="PTHR46116:SF41">
    <property type="entry name" value="UBIQUITIN-CONJUGATING ENZYME E2 25-RELATED"/>
    <property type="match status" value="1"/>
</dbReference>
<name>A0A022RWR4_ERYGU</name>
<dbReference type="FunFam" id="3.10.110.10:FF:000028">
    <property type="entry name" value="Probable ubiquitin-conjugating enzyme E2 23"/>
    <property type="match status" value="1"/>
</dbReference>
<dbReference type="Proteomes" id="UP000030748">
    <property type="component" value="Unassembled WGS sequence"/>
</dbReference>
<dbReference type="CDD" id="cd23837">
    <property type="entry name" value="UBCc_UBE2O"/>
    <property type="match status" value="1"/>
</dbReference>
<feature type="region of interest" description="Disordered" evidence="6">
    <location>
        <begin position="174"/>
        <end position="203"/>
    </location>
</feature>
<evidence type="ECO:0000256" key="2">
    <source>
        <dbReference type="ARBA" id="ARBA00022679"/>
    </source>
</evidence>